<sequence>MVASGLAAGLYLLAYMTTGSLLLVFAVKYRKHLQHKIVVYSFNRPKGNVVKNFLRLAAILGFVASMTTGCANHATANVSPSTNLAALKTMYVKKIPADGRKINELVADKFRSKGVTVTTGEEAPPANVDAVVEYFDKWMWDMTMYMLELTININDPKTGAQLATGNSLHTSLTRKSPQEMVDEVVDNIYQNKK</sequence>
<keyword evidence="1" id="KW-0812">Transmembrane</keyword>
<dbReference type="EMBL" id="MLJW01000005">
    <property type="protein sequence ID" value="OIR17454.1"/>
    <property type="molecule type" value="Genomic_DNA"/>
</dbReference>
<evidence type="ECO:0000313" key="2">
    <source>
        <dbReference type="EMBL" id="OIR17454.1"/>
    </source>
</evidence>
<organism evidence="2">
    <name type="scientific">mine drainage metagenome</name>
    <dbReference type="NCBI Taxonomy" id="410659"/>
    <lineage>
        <taxon>unclassified sequences</taxon>
        <taxon>metagenomes</taxon>
        <taxon>ecological metagenomes</taxon>
    </lineage>
</organism>
<keyword evidence="1" id="KW-0472">Membrane</keyword>
<evidence type="ECO:0000256" key="1">
    <source>
        <dbReference type="SAM" id="Phobius"/>
    </source>
</evidence>
<keyword evidence="1" id="KW-1133">Transmembrane helix</keyword>
<feature type="transmembrane region" description="Helical" evidence="1">
    <location>
        <begin position="6"/>
        <end position="27"/>
    </location>
</feature>
<reference evidence="2" key="1">
    <citation type="submission" date="2016-10" db="EMBL/GenBank/DDBJ databases">
        <title>Sequence of Gallionella enrichment culture.</title>
        <authorList>
            <person name="Poehlein A."/>
            <person name="Muehling M."/>
            <person name="Daniel R."/>
        </authorList>
    </citation>
    <scope>NUCLEOTIDE SEQUENCE</scope>
</reference>
<comment type="caution">
    <text evidence="2">The sequence shown here is derived from an EMBL/GenBank/DDBJ whole genome shotgun (WGS) entry which is preliminary data.</text>
</comment>
<name>A0A1J5TZJ9_9ZZZZ</name>
<dbReference type="AlphaFoldDB" id="A0A1J5TZJ9"/>
<protein>
    <submittedName>
        <fullName evidence="2">Uncharacterized protein</fullName>
    </submittedName>
</protein>
<gene>
    <name evidence="2" type="ORF">GALL_24810</name>
</gene>
<accession>A0A1J5TZJ9</accession>
<proteinExistence type="predicted"/>